<dbReference type="EMBL" id="HE978316">
    <property type="protein sequence ID" value="CCK69277.1"/>
    <property type="molecule type" value="Genomic_DNA"/>
</dbReference>
<feature type="compositionally biased region" description="Acidic residues" evidence="1">
    <location>
        <begin position="1338"/>
        <end position="1347"/>
    </location>
</feature>
<feature type="region of interest" description="Disordered" evidence="1">
    <location>
        <begin position="359"/>
        <end position="573"/>
    </location>
</feature>
<dbReference type="OrthoDB" id="6365676at2759"/>
<feature type="compositionally biased region" description="Polar residues" evidence="1">
    <location>
        <begin position="679"/>
        <end position="706"/>
    </location>
</feature>
<feature type="compositionally biased region" description="Basic and acidic residues" evidence="1">
    <location>
        <begin position="776"/>
        <end position="786"/>
    </location>
</feature>
<feature type="compositionally biased region" description="Basic and acidic residues" evidence="1">
    <location>
        <begin position="455"/>
        <end position="466"/>
    </location>
</feature>
<dbReference type="PANTHER" id="PTHR28196">
    <property type="entry name" value="NUCLEOLAR PROTEIN NET1-RELATED"/>
    <property type="match status" value="1"/>
</dbReference>
<protein>
    <recommendedName>
        <fullName evidence="2">Nucleolar protein Dnt1-like N-terminal domain-containing protein</fullName>
    </recommendedName>
</protein>
<feature type="compositionally biased region" description="Polar residues" evidence="1">
    <location>
        <begin position="1208"/>
        <end position="1226"/>
    </location>
</feature>
<feature type="compositionally biased region" description="Polar residues" evidence="1">
    <location>
        <begin position="1255"/>
        <end position="1292"/>
    </location>
</feature>
<organism evidence="3 4">
    <name type="scientific">Huiozyma naganishii (strain ATCC MYA-139 / BCRC 22969 / CBS 8797 / KCTC 17520 / NBRC 10181 / NCYC 3082 / Yp74L-3)</name>
    <name type="common">Yeast</name>
    <name type="synonym">Kazachstania naganishii</name>
    <dbReference type="NCBI Taxonomy" id="1071383"/>
    <lineage>
        <taxon>Eukaryota</taxon>
        <taxon>Fungi</taxon>
        <taxon>Dikarya</taxon>
        <taxon>Ascomycota</taxon>
        <taxon>Saccharomycotina</taxon>
        <taxon>Saccharomycetes</taxon>
        <taxon>Saccharomycetales</taxon>
        <taxon>Saccharomycetaceae</taxon>
        <taxon>Huiozyma</taxon>
    </lineage>
</organism>
<evidence type="ECO:0000313" key="4">
    <source>
        <dbReference type="Proteomes" id="UP000006310"/>
    </source>
</evidence>
<gene>
    <name evidence="3" type="primary">KNAG0C01630</name>
    <name evidence="3" type="ordered locus">KNAG_0C01630</name>
</gene>
<feature type="compositionally biased region" description="Polar residues" evidence="1">
    <location>
        <begin position="1102"/>
        <end position="1130"/>
    </location>
</feature>
<feature type="region of interest" description="Disordered" evidence="1">
    <location>
        <begin position="329"/>
        <end position="348"/>
    </location>
</feature>
<dbReference type="RefSeq" id="XP_022463523.1">
    <property type="nucleotide sequence ID" value="XM_022606870.1"/>
</dbReference>
<feature type="compositionally biased region" description="Basic and acidic residues" evidence="1">
    <location>
        <begin position="526"/>
        <end position="535"/>
    </location>
</feature>
<feature type="compositionally biased region" description="Basic and acidic residues" evidence="1">
    <location>
        <begin position="556"/>
        <end position="573"/>
    </location>
</feature>
<dbReference type="OMA" id="KCEKMYP"/>
<feature type="compositionally biased region" description="Acidic residues" evidence="1">
    <location>
        <begin position="813"/>
        <end position="825"/>
    </location>
</feature>
<feature type="compositionally biased region" description="Basic and acidic residues" evidence="1">
    <location>
        <begin position="266"/>
        <end position="285"/>
    </location>
</feature>
<feature type="compositionally biased region" description="Low complexity" evidence="1">
    <location>
        <begin position="365"/>
        <end position="375"/>
    </location>
</feature>
<dbReference type="InterPro" id="IPR043185">
    <property type="entry name" value="Net1/Tof2"/>
</dbReference>
<feature type="compositionally biased region" description="Pro residues" evidence="1">
    <location>
        <begin position="241"/>
        <end position="250"/>
    </location>
</feature>
<feature type="region of interest" description="Disordered" evidence="1">
    <location>
        <begin position="266"/>
        <end position="287"/>
    </location>
</feature>
<feature type="compositionally biased region" description="Polar residues" evidence="1">
    <location>
        <begin position="787"/>
        <end position="796"/>
    </location>
</feature>
<feature type="compositionally biased region" description="Acidic residues" evidence="1">
    <location>
        <begin position="877"/>
        <end position="892"/>
    </location>
</feature>
<feature type="domain" description="Nucleolar protein Dnt1-like N-terminal" evidence="2">
    <location>
        <begin position="79"/>
        <end position="149"/>
    </location>
</feature>
<feature type="region of interest" description="Disordered" evidence="1">
    <location>
        <begin position="653"/>
        <end position="1409"/>
    </location>
</feature>
<evidence type="ECO:0000259" key="2">
    <source>
        <dbReference type="Pfam" id="PF10407"/>
    </source>
</evidence>
<feature type="compositionally biased region" description="Polar residues" evidence="1">
    <location>
        <begin position="176"/>
        <end position="188"/>
    </location>
</feature>
<sequence>MYKVQVVLVPPSVRDSFAPPNLASALEDSSHLLNNGMVAGLPAQASGNLQQTNPEVSALYQNWTNNSFMMSSFLTQPKMKRFLHFTKSNNTLLDLSQEILDKCEKMYPNLTEDIEILSLQDSNACDLDPDFVVKDVFSMDNTVRVILKDELGETNEPAPVSVYASVKRRKLNDGNQQLAPATAPQASGSLKVAKKRSQSSTIKGPPNPGLRISTPLANQIYPNTVTNNSDDEEEVGERSFLPPPTQPQSPPIRISSGIENYKKVKHSTDVDTVSRSETVDPDKSRQQRILSETPLRTAMTPNRVTLTGQRVVSENNNGPSNGLIFTSTTTSQHQVNTASSPRITSGMLTIPEPKIAEVEEELKEGPSSPSSLLPSKADRIPMKKPYIEDPAGVDLDGSISSSSSSSSSTHSEPASKQLKIHKPESLQVGETSANEIGEGSPIKNSPFNNIRPNQVHRELANSKQKETNAPPIVKNGATKINGHPSAPVRNRDSERKSSLEAKVENKSFSQKSLRRINSFPEDDEESSGKRSRLGETDEPISTTEDAESSSGADGEDTVRYTDIKSDLHNNSHEPILKGDLLNIVDKEVAKEGKVSPVTNAKTAILEKPHIRINNSKTDGKEALGTEINPNGKNIIINENEQKKVLNIKELKSELVDKNSGAKTGKPVQENTKPEERSKSISAGVQPLASSTQPSIVSQQQGHTPTLTHPPANIGSVKSKPLPLKKVVIDKGNSASSKSSSEEDSSTEDNSSSDLSDDTEEKTPRLSARKVTIKAVLEPRTDDRDSVKSANSTNANLPVSEKKGQSISVLHETEDSDFSSEEASSSDDERVARVKKVTMKANPKKQVQEIVEKSKPPIQKYVPPKKNQKVYLSADYIDTTDEESSEDEGDDKADEQTKKLVEAKTANKNNVFKVDHNPQNGTGVEAADSKKKTKSNPVKKTVNQNMEKPNAAEDASHKKKEESKVFQKTDQKALKETVEKANNTGNVVSVQKKEPSQNVANSTVKSNMPNKKDLSKLLAPKNVQTKPAESKPLPGTELDRKGSKMAGPSSFPVKEPSKPAPLGPVVEREAESKISTDVLNENVKKDAISSKSQKPVEPVSKPITGTVSKPASTPASKPITGTVSKPASTPASKPVSTPISKPVPSPKPKDSKIDSDEYYSTSSSSNDDNDSSSGSDSSSDGDSSQGEEDVSSSARLLKRKIVSPPRGVVNSSQKELPSVNLDSITEVPQSTQQPAPSSQEAKRPPLRKQSLDKQDTQLPSSQPPSSGAKKTTTKSALSSLPQKYRPSLSSLSDLVSRGIPEVKEKNSKAGKSSLVNKTKQIISEDKSSSDYSSSSDDSSSGDDSESDSGSDSGSNSGSDSDADSDSSDSSDDDKSKFISAKSAGAALKKKKANKISGGFASLVRDSKRKT</sequence>
<dbReference type="KEGG" id="kng:KNAG_0C01630"/>
<dbReference type="InterPro" id="IPR018844">
    <property type="entry name" value="Dnt1-like_N"/>
</dbReference>
<reference evidence="3 4" key="1">
    <citation type="journal article" date="2011" name="Proc. Natl. Acad. Sci. U.S.A.">
        <title>Evolutionary erosion of yeast sex chromosomes by mating-type switching accidents.</title>
        <authorList>
            <person name="Gordon J.L."/>
            <person name="Armisen D."/>
            <person name="Proux-Wera E."/>
            <person name="Oheigeartaigh S.S."/>
            <person name="Byrne K.P."/>
            <person name="Wolfe K.H."/>
        </authorList>
    </citation>
    <scope>NUCLEOTIDE SEQUENCE [LARGE SCALE GENOMIC DNA]</scope>
    <source>
        <strain evidence="4">ATCC MYA-139 / BCRC 22969 / CBS 8797 / CCRC 22969 / KCTC 17520 / NBRC 10181 / NCYC 3082</strain>
    </source>
</reference>
<feature type="compositionally biased region" description="Low complexity" evidence="1">
    <location>
        <begin position="1227"/>
        <end position="1238"/>
    </location>
</feature>
<dbReference type="HOGENOM" id="CLU_004459_0_0_1"/>
<feature type="compositionally biased region" description="Polar residues" evidence="1">
    <location>
        <begin position="995"/>
        <end position="1008"/>
    </location>
</feature>
<feature type="compositionally biased region" description="Low complexity" evidence="1">
    <location>
        <begin position="1328"/>
        <end position="1337"/>
    </location>
</feature>
<feature type="compositionally biased region" description="Low complexity" evidence="1">
    <location>
        <begin position="1157"/>
        <end position="1183"/>
    </location>
</feature>
<dbReference type="PANTHER" id="PTHR28196:SF1">
    <property type="entry name" value="NUCLEOLAR PROTEIN NET1-RELATED"/>
    <property type="match status" value="1"/>
</dbReference>
<feature type="compositionally biased region" description="Low complexity" evidence="1">
    <location>
        <begin position="1348"/>
        <end position="1358"/>
    </location>
</feature>
<feature type="region of interest" description="Disordered" evidence="1">
    <location>
        <begin position="176"/>
        <end position="254"/>
    </location>
</feature>
<dbReference type="Proteomes" id="UP000006310">
    <property type="component" value="Chromosome 3"/>
</dbReference>
<feature type="compositionally biased region" description="Polar residues" evidence="1">
    <location>
        <begin position="539"/>
        <end position="551"/>
    </location>
</feature>
<keyword evidence="4" id="KW-1185">Reference proteome</keyword>
<feature type="compositionally biased region" description="Basic and acidic residues" evidence="1">
    <location>
        <begin position="845"/>
        <end position="854"/>
    </location>
</feature>
<feature type="compositionally biased region" description="Acidic residues" evidence="1">
    <location>
        <begin position="1359"/>
        <end position="1370"/>
    </location>
</feature>
<feature type="compositionally biased region" description="Basic and acidic residues" evidence="1">
    <location>
        <begin position="949"/>
        <end position="978"/>
    </location>
</feature>
<feature type="compositionally biased region" description="Basic and acidic residues" evidence="1">
    <location>
        <begin position="489"/>
        <end position="505"/>
    </location>
</feature>
<dbReference type="GeneID" id="34524957"/>
<feature type="compositionally biased region" description="Polar residues" evidence="1">
    <location>
        <begin position="979"/>
        <end position="988"/>
    </location>
</feature>
<dbReference type="STRING" id="1071383.J7RWA4"/>
<feature type="compositionally biased region" description="Low complexity" evidence="1">
    <location>
        <begin position="715"/>
        <end position="725"/>
    </location>
</feature>
<reference evidence="4" key="2">
    <citation type="submission" date="2012-08" db="EMBL/GenBank/DDBJ databases">
        <title>Genome sequence of Kazachstania naganishii.</title>
        <authorList>
            <person name="Gordon J.L."/>
            <person name="Armisen D."/>
            <person name="Proux-Wera E."/>
            <person name="OhEigeartaigh S.S."/>
            <person name="Byrne K.P."/>
            <person name="Wolfe K.H."/>
        </authorList>
    </citation>
    <scope>NUCLEOTIDE SEQUENCE [LARGE SCALE GENOMIC DNA]</scope>
    <source>
        <strain evidence="4">ATCC MYA-139 / BCRC 22969 / CBS 8797 / CCRC 22969 / KCTC 17520 / NBRC 10181 / NCYC 3082</strain>
    </source>
</reference>
<feature type="compositionally biased region" description="Low complexity" evidence="1">
    <location>
        <begin position="398"/>
        <end position="408"/>
    </location>
</feature>
<name>J7RWA4_HUIN7</name>
<feature type="compositionally biased region" description="Basic and acidic residues" evidence="1">
    <location>
        <begin position="376"/>
        <end position="387"/>
    </location>
</feature>
<feature type="compositionally biased region" description="Polar residues" evidence="1">
    <location>
        <begin position="442"/>
        <end position="452"/>
    </location>
</feature>
<proteinExistence type="predicted"/>
<evidence type="ECO:0000313" key="3">
    <source>
        <dbReference type="EMBL" id="CCK69277.1"/>
    </source>
</evidence>
<dbReference type="GO" id="GO:0000183">
    <property type="term" value="P:rDNA heterochromatin formation"/>
    <property type="evidence" value="ECO:0007669"/>
    <property type="project" value="InterPro"/>
</dbReference>
<dbReference type="Pfam" id="PF10407">
    <property type="entry name" value="Cytokin_check_N"/>
    <property type="match status" value="1"/>
</dbReference>
<accession>J7RWA4</accession>
<feature type="compositionally biased region" description="Polar residues" evidence="1">
    <location>
        <begin position="1308"/>
        <end position="1320"/>
    </location>
</feature>
<feature type="compositionally biased region" description="Polar residues" evidence="1">
    <location>
        <begin position="215"/>
        <end position="228"/>
    </location>
</feature>
<feature type="compositionally biased region" description="Polar residues" evidence="1">
    <location>
        <begin position="329"/>
        <end position="347"/>
    </location>
</feature>
<evidence type="ECO:0000256" key="1">
    <source>
        <dbReference type="SAM" id="MobiDB-lite"/>
    </source>
</evidence>
<dbReference type="eggNOG" id="ENOG502QW4V">
    <property type="taxonomic scope" value="Eukaryota"/>
</dbReference>